<dbReference type="InterPro" id="IPR008638">
    <property type="entry name" value="FhaB/CdiA-like_TPS"/>
</dbReference>
<name>A0A951UCI9_9CYAN</name>
<evidence type="ECO:0000313" key="2">
    <source>
        <dbReference type="EMBL" id="MBW4547992.1"/>
    </source>
</evidence>
<dbReference type="EMBL" id="JAHHIF010000052">
    <property type="protein sequence ID" value="MBW4547992.1"/>
    <property type="molecule type" value="Genomic_DNA"/>
</dbReference>
<proteinExistence type="predicted"/>
<organism evidence="2 3">
    <name type="scientific">Symplocastrum torsivum CPER-KK1</name>
    <dbReference type="NCBI Taxonomy" id="450513"/>
    <lineage>
        <taxon>Bacteria</taxon>
        <taxon>Bacillati</taxon>
        <taxon>Cyanobacteriota</taxon>
        <taxon>Cyanophyceae</taxon>
        <taxon>Oscillatoriophycideae</taxon>
        <taxon>Oscillatoriales</taxon>
        <taxon>Microcoleaceae</taxon>
        <taxon>Symplocastrum</taxon>
    </lineage>
</organism>
<feature type="domain" description="Filamentous haemagglutinin FhaB/tRNA nuclease CdiA-like TPS" evidence="1">
    <location>
        <begin position="47"/>
        <end position="155"/>
    </location>
</feature>
<dbReference type="Proteomes" id="UP000753908">
    <property type="component" value="Unassembled WGS sequence"/>
</dbReference>
<gene>
    <name evidence="2" type="ORF">KME25_26650</name>
</gene>
<dbReference type="InterPro" id="IPR012334">
    <property type="entry name" value="Pectin_lyas_fold"/>
</dbReference>
<dbReference type="SUPFAM" id="SSF51126">
    <property type="entry name" value="Pectin lyase-like"/>
    <property type="match status" value="3"/>
</dbReference>
<comment type="caution">
    <text evidence="2">The sequence shown here is derived from an EMBL/GenBank/DDBJ whole genome shotgun (WGS) entry which is preliminary data.</text>
</comment>
<dbReference type="SMART" id="SM00912">
    <property type="entry name" value="Haemagg_act"/>
    <property type="match status" value="1"/>
</dbReference>
<evidence type="ECO:0000259" key="1">
    <source>
        <dbReference type="SMART" id="SM00912"/>
    </source>
</evidence>
<dbReference type="Pfam" id="PF05860">
    <property type="entry name" value="TPS"/>
    <property type="match status" value="1"/>
</dbReference>
<dbReference type="InterPro" id="IPR011050">
    <property type="entry name" value="Pectin_lyase_fold/virulence"/>
</dbReference>
<evidence type="ECO:0000313" key="3">
    <source>
        <dbReference type="Proteomes" id="UP000753908"/>
    </source>
</evidence>
<dbReference type="NCBIfam" id="TIGR01901">
    <property type="entry name" value="adhes_NPXG"/>
    <property type="match status" value="1"/>
</dbReference>
<dbReference type="AlphaFoldDB" id="A0A951UCI9"/>
<dbReference type="Gene3D" id="2.160.20.10">
    <property type="entry name" value="Single-stranded right-handed beta-helix, Pectin lyase-like"/>
    <property type="match status" value="3"/>
</dbReference>
<reference evidence="2" key="1">
    <citation type="submission" date="2021-05" db="EMBL/GenBank/DDBJ databases">
        <authorList>
            <person name="Pietrasiak N."/>
            <person name="Ward R."/>
            <person name="Stajich J.E."/>
            <person name="Kurbessoian T."/>
        </authorList>
    </citation>
    <scope>NUCLEOTIDE SEQUENCE</scope>
    <source>
        <strain evidence="2">CPER-KK1</strain>
    </source>
</reference>
<accession>A0A951UCI9</accession>
<sequence length="1020" mass="102416">MNILSKLQRYWKLSVLSSFVLGEAITLTLHFDSNFAWGQVTSDNSLGSESSLITSPTPGTFQIEGGATRGTNLFHSFSEFSVPTLGIAYFNNTSEIQNIFSRVTGGSVSNINGLIRANGVNLFLLNPNGIIFGSNASLDIGGSFMGSTASSLSFADGSQFSATAPKTTPLLSVNVPFGLQYGGNAGSIQVQSSTLQVPDGETLALVGGDVLLNGTSLQAAGGRVELGGVAGTGVVGLSISANDLRLSFPDALVLSNVSLSNEAGVFVLAGGGGSIAINAQNLNMAEGSELLAGIAAGLGSSDSIAGDIEINTTGAINLTDESYIYNLVLVGAVGKGGDINITTGQLLISDGTQVAVGTSGSGDGGNLIVNASDSVQVIGTTLDGQFPSALGALTLGTGRAGNAEIRTRQLLISGGAQVGAGTFGSGNGGNLIVNASDSVQVIGTSTDGRASSGLYTQTEPGSTGMAGNLEITTGQLLLLDGAQVSASTLGSGNGGNLIVNASDSVQVIGTSANGIPSGLFNDTPGKGNAGNVEITTRQLLVFDGAYVDTKTLRSGNGGDLIINASDSVQVIGTSANGFPSLLITSTYGTGAAGNLVITTGRLLVLEGTQISASTFGSGDGGSLIVNAWDLVKLAGISSDGQASSSLNAGTTGTGTGGNLEIITGQLLVLDGSQVDVSTLGKGNGGNLIINASEGVQVIGTTPDGQFPSGLFALTTPRSTGNGGNINISTNNLDLSNGAVISSQSEGSGKAGGITIHALHALNLNNGEISATANLSDAGNINVEAPSIRLDNGASINANTFGGQGNINLNSADLVLRHGSNITTNAQGSSVIGGNITIDTGVLAALENSDISANSANFRGGNVTVTAQGIFGTEFREQLTPLSDITATGANSSLNGTVTINTPDVDPSQGLVNLPDEPANVEVAEGCQSAEEQVAIEFFNTGRGGLAPSPYEPLSSTEIWEDVPRSTQEAENLAAPTSASVPATRTDKIVEAQGWLINETGKVVLVAEVPATRSQHRCRLH</sequence>
<protein>
    <submittedName>
        <fullName evidence="2">S-layer family protein</fullName>
    </submittedName>
</protein>
<reference evidence="2" key="2">
    <citation type="journal article" date="2022" name="Microbiol. Resour. Announc.">
        <title>Metagenome Sequencing to Explore Phylogenomics of Terrestrial Cyanobacteria.</title>
        <authorList>
            <person name="Ward R.D."/>
            <person name="Stajich J.E."/>
            <person name="Johansen J.R."/>
            <person name="Huntemann M."/>
            <person name="Clum A."/>
            <person name="Foster B."/>
            <person name="Foster B."/>
            <person name="Roux S."/>
            <person name="Palaniappan K."/>
            <person name="Varghese N."/>
            <person name="Mukherjee S."/>
            <person name="Reddy T.B.K."/>
            <person name="Daum C."/>
            <person name="Copeland A."/>
            <person name="Chen I.A."/>
            <person name="Ivanova N.N."/>
            <person name="Kyrpides N.C."/>
            <person name="Shapiro N."/>
            <person name="Eloe-Fadrosh E.A."/>
            <person name="Pietrasiak N."/>
        </authorList>
    </citation>
    <scope>NUCLEOTIDE SEQUENCE</scope>
    <source>
        <strain evidence="2">CPER-KK1</strain>
    </source>
</reference>